<dbReference type="Proteomes" id="UP000593591">
    <property type="component" value="Chromosome"/>
</dbReference>
<evidence type="ECO:0000256" key="4">
    <source>
        <dbReference type="ARBA" id="ARBA00022989"/>
    </source>
</evidence>
<dbReference type="EMBL" id="CP031517">
    <property type="protein sequence ID" value="QOS39794.1"/>
    <property type="molecule type" value="Genomic_DNA"/>
</dbReference>
<dbReference type="InterPro" id="IPR002549">
    <property type="entry name" value="AI-2E-like"/>
</dbReference>
<dbReference type="PANTHER" id="PTHR21716:SF64">
    <property type="entry name" value="AI-2 TRANSPORT PROTEIN TQSA"/>
    <property type="match status" value="1"/>
</dbReference>
<feature type="transmembrane region" description="Helical" evidence="6">
    <location>
        <begin position="146"/>
        <end position="166"/>
    </location>
</feature>
<comment type="similarity">
    <text evidence="2">Belongs to the autoinducer-2 exporter (AI-2E) (TC 2.A.86) family.</text>
</comment>
<dbReference type="PANTHER" id="PTHR21716">
    <property type="entry name" value="TRANSMEMBRANE PROTEIN"/>
    <property type="match status" value="1"/>
</dbReference>
<evidence type="ECO:0000256" key="5">
    <source>
        <dbReference type="ARBA" id="ARBA00023136"/>
    </source>
</evidence>
<evidence type="ECO:0000313" key="7">
    <source>
        <dbReference type="EMBL" id="MBB5218521.1"/>
    </source>
</evidence>
<proteinExistence type="inferred from homology"/>
<dbReference type="EMBL" id="JACHFR010000001">
    <property type="protein sequence ID" value="MBB5218521.1"/>
    <property type="molecule type" value="Genomic_DNA"/>
</dbReference>
<gene>
    <name evidence="8" type="ORF">DYE49_04700</name>
    <name evidence="7" type="ORF">HNP77_000865</name>
</gene>
<dbReference type="GO" id="GO:0055085">
    <property type="term" value="P:transmembrane transport"/>
    <property type="evidence" value="ECO:0007669"/>
    <property type="project" value="TreeGrafter"/>
</dbReference>
<dbReference type="AlphaFoldDB" id="A0A840SGF9"/>
<evidence type="ECO:0000256" key="2">
    <source>
        <dbReference type="ARBA" id="ARBA00009773"/>
    </source>
</evidence>
<evidence type="ECO:0000256" key="6">
    <source>
        <dbReference type="SAM" id="Phobius"/>
    </source>
</evidence>
<evidence type="ECO:0000256" key="3">
    <source>
        <dbReference type="ARBA" id="ARBA00022692"/>
    </source>
</evidence>
<reference evidence="7 9" key="2">
    <citation type="submission" date="2020-08" db="EMBL/GenBank/DDBJ databases">
        <title>Genomic Encyclopedia of Type Strains, Phase IV (KMG-IV): sequencing the most valuable type-strain genomes for metagenomic binning, comparative biology and taxonomic classification.</title>
        <authorList>
            <person name="Goeker M."/>
        </authorList>
    </citation>
    <scope>NUCLEOTIDE SEQUENCE [LARGE SCALE GENOMIC DNA]</scope>
    <source>
        <strain evidence="7 9">DSM 103679</strain>
    </source>
</reference>
<keyword evidence="9" id="KW-1185">Reference proteome</keyword>
<keyword evidence="3 6" id="KW-0812">Transmembrane</keyword>
<evidence type="ECO:0000256" key="1">
    <source>
        <dbReference type="ARBA" id="ARBA00004141"/>
    </source>
</evidence>
<evidence type="ECO:0000313" key="10">
    <source>
        <dbReference type="Proteomes" id="UP000593591"/>
    </source>
</evidence>
<protein>
    <submittedName>
        <fullName evidence="8">AI-2E family transporter</fullName>
    </submittedName>
    <submittedName>
        <fullName evidence="7">Putative PurR-regulated permease PerM</fullName>
    </submittedName>
</protein>
<dbReference type="Proteomes" id="UP000578697">
    <property type="component" value="Unassembled WGS sequence"/>
</dbReference>
<comment type="subcellular location">
    <subcellularLocation>
        <location evidence="1">Membrane</location>
        <topology evidence="1">Multi-pass membrane protein</topology>
    </subcellularLocation>
</comment>
<evidence type="ECO:0000313" key="8">
    <source>
        <dbReference type="EMBL" id="QOS39794.1"/>
    </source>
</evidence>
<feature type="transmembrane region" description="Helical" evidence="6">
    <location>
        <begin position="269"/>
        <end position="287"/>
    </location>
</feature>
<feature type="transmembrane region" description="Helical" evidence="6">
    <location>
        <begin position="9"/>
        <end position="26"/>
    </location>
</feature>
<dbReference type="KEGG" id="trc:DYE49_04700"/>
<dbReference type="Pfam" id="PF01594">
    <property type="entry name" value="AI-2E_transport"/>
    <property type="match status" value="1"/>
</dbReference>
<feature type="transmembrane region" description="Helical" evidence="6">
    <location>
        <begin position="299"/>
        <end position="329"/>
    </location>
</feature>
<feature type="transmembrane region" description="Helical" evidence="6">
    <location>
        <begin position="32"/>
        <end position="50"/>
    </location>
</feature>
<organism evidence="7 9">
    <name type="scientific">Treponema rectale</name>
    <dbReference type="NCBI Taxonomy" id="744512"/>
    <lineage>
        <taxon>Bacteria</taxon>
        <taxon>Pseudomonadati</taxon>
        <taxon>Spirochaetota</taxon>
        <taxon>Spirochaetia</taxon>
        <taxon>Spirochaetales</taxon>
        <taxon>Treponemataceae</taxon>
        <taxon>Treponema</taxon>
    </lineage>
</organism>
<feature type="transmembrane region" description="Helical" evidence="6">
    <location>
        <begin position="62"/>
        <end position="84"/>
    </location>
</feature>
<dbReference type="GO" id="GO:0016020">
    <property type="term" value="C:membrane"/>
    <property type="evidence" value="ECO:0007669"/>
    <property type="project" value="UniProtKB-SubCell"/>
</dbReference>
<evidence type="ECO:0000313" key="9">
    <source>
        <dbReference type="Proteomes" id="UP000578697"/>
    </source>
</evidence>
<sequence>MKEYNYQKGIFLILLLLTFIFLLEVLKVTASFSMPVCIAVMISFVFFPLIKKLNEKFKIPWAVSVIAIMLVMFITLFLLGNILVTSFKNIGNTFPKYEERFLKLYKTTAHIFNFKIDEDHSVFINLWNSLNLRSYVQTAAISVSNYIISTARLIFLLILLTLFLLLEMSTFHEKILTAFSTKSHGVKAVEITDRIIKEVTHYISIKFLISLFTGILVFFCSYIAGIDFPIVWGFIAFILNFIPTFGSILSWALTTAFTVMQYFPEWGKIIFIAASVLLINFVLGNIIEPKWEGSDLGISPFFILISLSIWSYVWGFIGMILAVPLLVIIKIACENFEPLRPVAALLGEIKTAKKKNDSSEPEEKV</sequence>
<keyword evidence="4 6" id="KW-1133">Transmembrane helix</keyword>
<name>A0A840SGF9_9SPIR</name>
<keyword evidence="5 6" id="KW-0472">Membrane</keyword>
<accession>A0A840SGF9</accession>
<dbReference type="RefSeq" id="WP_184651938.1">
    <property type="nucleotide sequence ID" value="NZ_JACHFR010000001.1"/>
</dbReference>
<reference evidence="8 10" key="1">
    <citation type="submission" date="2018-08" db="EMBL/GenBank/DDBJ databases">
        <title>The first complete genome of Treponema rectale (CHPAT), a commensal spirochete of the bovine rectum.</title>
        <authorList>
            <person name="Staton G.J."/>
            <person name="Clegg S.R."/>
            <person name="Carter S.D."/>
            <person name="Radford A.D."/>
            <person name="Darby A."/>
            <person name="Hall N."/>
            <person name="Birtles R.J."/>
            <person name="Evans N.J."/>
        </authorList>
    </citation>
    <scope>NUCLEOTIDE SEQUENCE [LARGE SCALE GENOMIC DNA]</scope>
    <source>
        <strain evidence="8 10">CHPA</strain>
    </source>
</reference>
<feature type="transmembrane region" description="Helical" evidence="6">
    <location>
        <begin position="203"/>
        <end position="224"/>
    </location>
</feature>
<feature type="transmembrane region" description="Helical" evidence="6">
    <location>
        <begin position="230"/>
        <end position="257"/>
    </location>
</feature>